<dbReference type="RefSeq" id="WP_072736001.1">
    <property type="nucleotide sequence ID" value="NZ_CP048813.1"/>
</dbReference>
<organism evidence="1 2">
    <name type="scientific">Rhodococcus triatomae</name>
    <dbReference type="NCBI Taxonomy" id="300028"/>
    <lineage>
        <taxon>Bacteria</taxon>
        <taxon>Bacillati</taxon>
        <taxon>Actinomycetota</taxon>
        <taxon>Actinomycetes</taxon>
        <taxon>Mycobacteriales</taxon>
        <taxon>Nocardiaceae</taxon>
        <taxon>Rhodococcus</taxon>
    </lineage>
</organism>
<dbReference type="InterPro" id="IPR029479">
    <property type="entry name" value="Nitroreductase"/>
</dbReference>
<proteinExistence type="predicted"/>
<keyword evidence="2" id="KW-1185">Reference proteome</keyword>
<name>A0A1G8AIR2_9NOCA</name>
<reference evidence="1 2" key="1">
    <citation type="submission" date="2016-10" db="EMBL/GenBank/DDBJ databases">
        <authorList>
            <person name="de Groot N.N."/>
        </authorList>
    </citation>
    <scope>NUCLEOTIDE SEQUENCE [LARGE SCALE GENOMIC DNA]</scope>
    <source>
        <strain evidence="1 2">DSM 44892</strain>
    </source>
</reference>
<accession>A0A1G8AIR2</accession>
<evidence type="ECO:0000313" key="2">
    <source>
        <dbReference type="Proteomes" id="UP000183263"/>
    </source>
</evidence>
<protein>
    <submittedName>
        <fullName evidence="1">Nitroreductase</fullName>
    </submittedName>
</protein>
<gene>
    <name evidence="1" type="ORF">SAMN05444695_101437</name>
</gene>
<dbReference type="EMBL" id="FNDN01000001">
    <property type="protein sequence ID" value="SDH20733.1"/>
    <property type="molecule type" value="Genomic_DNA"/>
</dbReference>
<sequence>MTVGWTYSDTDVIAGVVAAAPSIYDSQPWDVRLDGDRVEVRERTSVECSPRADLLISCGAAITNLEVGIRVLGRRTRTDLLPDPADPELLAVVEAVGSAAPANTDLRQFSAISRRRSHRESFAGIEVPEDTVSDIVAAAHRGAGDGGAADGVFIRVVGGDESAALAETLTYSAQLVRHDRQRQREVFPWTSHWSPRGGYETIDPTHSVITRGIPDPDMLAAAIESETVLVFSARSDTAQDLVRTGMAVERAWLTAVDARLCASVLTHPLRVDDAAHRLARRLGLAGEPQLLMRIGYRGTGNGASL</sequence>
<dbReference type="Proteomes" id="UP000183263">
    <property type="component" value="Unassembled WGS sequence"/>
</dbReference>
<dbReference type="OrthoDB" id="8156917at2"/>
<dbReference type="AlphaFoldDB" id="A0A1G8AIR2"/>
<dbReference type="InterPro" id="IPR000415">
    <property type="entry name" value="Nitroreductase-like"/>
</dbReference>
<dbReference type="Gene3D" id="3.40.109.10">
    <property type="entry name" value="NADH Oxidase"/>
    <property type="match status" value="1"/>
</dbReference>
<dbReference type="Pfam" id="PF00881">
    <property type="entry name" value="Nitroreductase"/>
    <property type="match status" value="1"/>
</dbReference>
<dbReference type="SUPFAM" id="SSF55469">
    <property type="entry name" value="FMN-dependent nitroreductase-like"/>
    <property type="match status" value="1"/>
</dbReference>
<dbReference type="GO" id="GO:0016491">
    <property type="term" value="F:oxidoreductase activity"/>
    <property type="evidence" value="ECO:0007669"/>
    <property type="project" value="InterPro"/>
</dbReference>
<evidence type="ECO:0000313" key="1">
    <source>
        <dbReference type="EMBL" id="SDH20733.1"/>
    </source>
</evidence>